<comment type="similarity">
    <text evidence="2">Belongs to the nematode receptor-like protein sre family.</text>
</comment>
<feature type="transmembrane region" description="Helical" evidence="6">
    <location>
        <begin position="54"/>
        <end position="76"/>
    </location>
</feature>
<proteinExistence type="inferred from homology"/>
<dbReference type="Pfam" id="PF03125">
    <property type="entry name" value="Sre"/>
    <property type="match status" value="1"/>
</dbReference>
<dbReference type="FunCoup" id="G0PI30">
    <property type="interactions" value="1"/>
</dbReference>
<evidence type="ECO:0000256" key="3">
    <source>
        <dbReference type="ARBA" id="ARBA00022692"/>
    </source>
</evidence>
<evidence type="ECO:0000256" key="2">
    <source>
        <dbReference type="ARBA" id="ARBA00006803"/>
    </source>
</evidence>
<protein>
    <submittedName>
        <fullName evidence="7">Uncharacterized protein</fullName>
    </submittedName>
</protein>
<dbReference type="Gene3D" id="1.20.1070.10">
    <property type="entry name" value="Rhodopsin 7-helix transmembrane proteins"/>
    <property type="match status" value="1"/>
</dbReference>
<dbReference type="SUPFAM" id="SSF81321">
    <property type="entry name" value="Family A G protein-coupled receptor-like"/>
    <property type="match status" value="1"/>
</dbReference>
<name>G0PI30_CAEBE</name>
<dbReference type="EMBL" id="GL380530">
    <property type="protein sequence ID" value="EGT57282.1"/>
    <property type="molecule type" value="Genomic_DNA"/>
</dbReference>
<keyword evidence="8" id="KW-1185">Reference proteome</keyword>
<feature type="transmembrane region" description="Helical" evidence="6">
    <location>
        <begin position="97"/>
        <end position="119"/>
    </location>
</feature>
<dbReference type="InParanoid" id="G0PI30"/>
<dbReference type="InterPro" id="IPR004151">
    <property type="entry name" value="7TM_GPCR_serpentine_rcpt_Sre"/>
</dbReference>
<sequence length="290" mass="34029">MFGLWYELIFGKLITILYNLKVLKTNYEIQDFYVMWTDDPEKMLIIESFDGLELLLFAGFLQWHYIFTIVFDILAVCIERTIASMLINNYETKRQTWIAILLTLATQIFAITVSCGVIFDKIGIIAFNVPWIITSVISVFVFFTIKKLNEDWQREIEHPRRSKVFTVSQRFQVKENLRALRLGKRLIISTLFTMVLCGSGVILLIFELVPPFLCHLVENCLFLNPFLICLVTMYSNPAWRDEFQKAFPCLQTIRNKKKQEIATVEPIVDLKTNLEMETDLYFKQLSESWV</sequence>
<dbReference type="Proteomes" id="UP000008068">
    <property type="component" value="Unassembled WGS sequence"/>
</dbReference>
<organism evidence="8">
    <name type="scientific">Caenorhabditis brenneri</name>
    <name type="common">Nematode worm</name>
    <dbReference type="NCBI Taxonomy" id="135651"/>
    <lineage>
        <taxon>Eukaryota</taxon>
        <taxon>Metazoa</taxon>
        <taxon>Ecdysozoa</taxon>
        <taxon>Nematoda</taxon>
        <taxon>Chromadorea</taxon>
        <taxon>Rhabditida</taxon>
        <taxon>Rhabditina</taxon>
        <taxon>Rhabditomorpha</taxon>
        <taxon>Rhabditoidea</taxon>
        <taxon>Rhabditidae</taxon>
        <taxon>Peloderinae</taxon>
        <taxon>Caenorhabditis</taxon>
    </lineage>
</organism>
<dbReference type="PANTHER" id="PTHR23128">
    <property type="entry name" value="SERPENTINE RECEPTOR, CLASS E (EPSILON)-RELATED"/>
    <property type="match status" value="1"/>
</dbReference>
<dbReference type="PANTHER" id="PTHR23128:SF135">
    <property type="entry name" value="SERPENTINE RECEPTOR, CLASS E (EPSILON)-RELATED"/>
    <property type="match status" value="1"/>
</dbReference>
<keyword evidence="3 6" id="KW-0812">Transmembrane</keyword>
<reference evidence="8" key="1">
    <citation type="submission" date="2011-07" db="EMBL/GenBank/DDBJ databases">
        <authorList>
            <consortium name="Caenorhabditis brenneri Sequencing and Analysis Consortium"/>
            <person name="Wilson R.K."/>
        </authorList>
    </citation>
    <scope>NUCLEOTIDE SEQUENCE [LARGE SCALE GENOMIC DNA]</scope>
    <source>
        <strain evidence="8">PB2801</strain>
    </source>
</reference>
<evidence type="ECO:0000313" key="8">
    <source>
        <dbReference type="Proteomes" id="UP000008068"/>
    </source>
</evidence>
<feature type="transmembrane region" description="Helical" evidence="6">
    <location>
        <begin position="186"/>
        <end position="206"/>
    </location>
</feature>
<dbReference type="OrthoDB" id="5849192at2759"/>
<feature type="transmembrane region" description="Helical" evidence="6">
    <location>
        <begin position="212"/>
        <end position="235"/>
    </location>
</feature>
<evidence type="ECO:0000313" key="7">
    <source>
        <dbReference type="EMBL" id="EGT57282.1"/>
    </source>
</evidence>
<evidence type="ECO:0000256" key="4">
    <source>
        <dbReference type="ARBA" id="ARBA00022989"/>
    </source>
</evidence>
<feature type="transmembrane region" description="Helical" evidence="6">
    <location>
        <begin position="125"/>
        <end position="145"/>
    </location>
</feature>
<keyword evidence="5 6" id="KW-0472">Membrane</keyword>
<accession>G0PI30</accession>
<keyword evidence="4 6" id="KW-1133">Transmembrane helix</keyword>
<dbReference type="HOGENOM" id="CLU_063305_1_0_1"/>
<gene>
    <name evidence="7" type="ORF">CAEBREN_32155</name>
</gene>
<evidence type="ECO:0000256" key="5">
    <source>
        <dbReference type="ARBA" id="ARBA00023136"/>
    </source>
</evidence>
<dbReference type="eggNOG" id="ENOG502TH05">
    <property type="taxonomic scope" value="Eukaryota"/>
</dbReference>
<dbReference type="AlphaFoldDB" id="G0PI30"/>
<dbReference type="GO" id="GO:0007606">
    <property type="term" value="P:sensory perception of chemical stimulus"/>
    <property type="evidence" value="ECO:0007669"/>
    <property type="project" value="InterPro"/>
</dbReference>
<dbReference type="GO" id="GO:0016020">
    <property type="term" value="C:membrane"/>
    <property type="evidence" value="ECO:0007669"/>
    <property type="project" value="UniProtKB-SubCell"/>
</dbReference>
<evidence type="ECO:0000256" key="6">
    <source>
        <dbReference type="SAM" id="Phobius"/>
    </source>
</evidence>
<comment type="subcellular location">
    <subcellularLocation>
        <location evidence="1">Membrane</location>
        <topology evidence="1">Multi-pass membrane protein</topology>
    </subcellularLocation>
</comment>
<evidence type="ECO:0000256" key="1">
    <source>
        <dbReference type="ARBA" id="ARBA00004141"/>
    </source>
</evidence>